<organism evidence="6 7">
    <name type="scientific">Anaeroglobus geminatus F0357</name>
    <dbReference type="NCBI Taxonomy" id="861450"/>
    <lineage>
        <taxon>Bacteria</taxon>
        <taxon>Bacillati</taxon>
        <taxon>Bacillota</taxon>
        <taxon>Negativicutes</taxon>
        <taxon>Veillonellales</taxon>
        <taxon>Veillonellaceae</taxon>
        <taxon>Anaeroglobus</taxon>
    </lineage>
</organism>
<dbReference type="Pfam" id="PF00636">
    <property type="entry name" value="Ribonuclease_3"/>
    <property type="match status" value="1"/>
</dbReference>
<reference evidence="6 7" key="1">
    <citation type="submission" date="2011-08" db="EMBL/GenBank/DDBJ databases">
        <authorList>
            <person name="Weinstock G."/>
            <person name="Sodergren E."/>
            <person name="Clifton S."/>
            <person name="Fulton L."/>
            <person name="Fulton B."/>
            <person name="Courtney L."/>
            <person name="Fronick C."/>
            <person name="Harrison M."/>
            <person name="Strong C."/>
            <person name="Farmer C."/>
            <person name="Delahaunty K."/>
            <person name="Markovic C."/>
            <person name="Hall O."/>
            <person name="Minx P."/>
            <person name="Tomlinson C."/>
            <person name="Mitreva M."/>
            <person name="Hou S."/>
            <person name="Chen J."/>
            <person name="Wollam A."/>
            <person name="Pepin K.H."/>
            <person name="Johnson M."/>
            <person name="Bhonagiri V."/>
            <person name="Zhang X."/>
            <person name="Suruliraj S."/>
            <person name="Warren W."/>
            <person name="Chinwalla A."/>
            <person name="Mardis E.R."/>
            <person name="Wilson R.K."/>
        </authorList>
    </citation>
    <scope>NUCLEOTIDE SEQUENCE [LARGE SCALE GENOMIC DNA]</scope>
    <source>
        <strain evidence="6 7">F0357</strain>
    </source>
</reference>
<keyword evidence="4" id="KW-0698">rRNA processing</keyword>
<comment type="subunit">
    <text evidence="4">Homodimer.</text>
</comment>
<feature type="domain" description="RNase III" evidence="5">
    <location>
        <begin position="37"/>
        <end position="133"/>
    </location>
</feature>
<gene>
    <name evidence="4" type="primary">mrnC</name>
    <name evidence="6" type="ORF">HMPREF0080_01890</name>
</gene>
<dbReference type="GO" id="GO:0006364">
    <property type="term" value="P:rRNA processing"/>
    <property type="evidence" value="ECO:0007669"/>
    <property type="project" value="UniProtKB-UniRule"/>
</dbReference>
<comment type="caution">
    <text evidence="6">The sequence shown here is derived from an EMBL/GenBank/DDBJ whole genome shotgun (WGS) entry which is preliminary data.</text>
</comment>
<dbReference type="Proteomes" id="UP000005481">
    <property type="component" value="Unassembled WGS sequence"/>
</dbReference>
<dbReference type="RefSeq" id="WP_006790857.1">
    <property type="nucleotide sequence ID" value="NZ_JH417610.1"/>
</dbReference>
<keyword evidence="1 4" id="KW-0540">Nuclease</keyword>
<keyword evidence="7" id="KW-1185">Reference proteome</keyword>
<dbReference type="InterPro" id="IPR008226">
    <property type="entry name" value="Mini3_fam"/>
</dbReference>
<evidence type="ECO:0000259" key="5">
    <source>
        <dbReference type="Pfam" id="PF00636"/>
    </source>
</evidence>
<dbReference type="eggNOG" id="COG1939">
    <property type="taxonomic scope" value="Bacteria"/>
</dbReference>
<dbReference type="OrthoDB" id="46571at2"/>
<keyword evidence="4" id="KW-0694">RNA-binding</keyword>
<keyword evidence="4" id="KW-0690">Ribosome biogenesis</keyword>
<dbReference type="AlphaFoldDB" id="G9YJN7"/>
<dbReference type="GO" id="GO:0019843">
    <property type="term" value="F:rRNA binding"/>
    <property type="evidence" value="ECO:0007669"/>
    <property type="project" value="UniProtKB-UniRule"/>
</dbReference>
<keyword evidence="4" id="KW-0699">rRNA-binding</keyword>
<comment type="subcellular location">
    <subcellularLocation>
        <location evidence="4">Cytoplasm</location>
    </subcellularLocation>
</comment>
<dbReference type="GO" id="GO:0004525">
    <property type="term" value="F:ribonuclease III activity"/>
    <property type="evidence" value="ECO:0007669"/>
    <property type="project" value="InterPro"/>
</dbReference>
<evidence type="ECO:0000256" key="1">
    <source>
        <dbReference type="ARBA" id="ARBA00022722"/>
    </source>
</evidence>
<dbReference type="EC" id="3.1.26.-" evidence="4"/>
<comment type="similarity">
    <text evidence="4">Belongs to the MrnC RNase family.</text>
</comment>
<dbReference type="InterPro" id="IPR000999">
    <property type="entry name" value="RNase_III_dom"/>
</dbReference>
<protein>
    <recommendedName>
        <fullName evidence="4">Mini-ribonuclease 3</fullName>
        <shortName evidence="4">Mini-3</shortName>
        <shortName evidence="4">Mini-RNase 3</shortName>
        <ecNumber evidence="4">3.1.26.-</ecNumber>
    </recommendedName>
    <alternativeName>
        <fullName evidence="4">Mini-RNase III</fullName>
        <shortName evidence="4">Mini-III</shortName>
    </alternativeName>
</protein>
<dbReference type="InterPro" id="IPR036389">
    <property type="entry name" value="RNase_III_sf"/>
</dbReference>
<dbReference type="PANTHER" id="PTHR34276:SF1">
    <property type="entry name" value="MINI-RIBONUCLEASE 3"/>
    <property type="match status" value="1"/>
</dbReference>
<dbReference type="SUPFAM" id="SSF69065">
    <property type="entry name" value="RNase III domain-like"/>
    <property type="match status" value="1"/>
</dbReference>
<dbReference type="PANTHER" id="PTHR34276">
    <property type="entry name" value="MINI-RIBONUCLEASE 3"/>
    <property type="match status" value="1"/>
</dbReference>
<feature type="active site" evidence="4">
    <location>
        <position position="43"/>
    </location>
</feature>
<accession>G9YJN7</accession>
<comment type="cofactor">
    <cofactor evidence="4">
        <name>Mg(2+)</name>
        <dbReference type="ChEBI" id="CHEBI:18420"/>
    </cofactor>
</comment>
<sequence>MRFKQFQHVKERAYTAFATGTSLDVPGYDAAHADSLNLALVGDAHYALTMRKRLVATGIPSVRVLHTLAAEFVSAKAQSFVYRVIKERFNEVEAEVCQRARNTGSGVPKSASVAEYRDSTALEALVGYLVLAGQKERLCEIMDLIYEGTKTYCELHHKE</sequence>
<comment type="function">
    <text evidence="4">Involved in correct processing of both the 5' and 3' ends of 23S rRNA precursor. Processes 30S rRNA precursor transcript even in absence of ribonuclease 3 (Rnc); Rnc processes 30S rRNA into smaller rRNA precursors.</text>
</comment>
<dbReference type="HOGENOM" id="CLU_091169_2_1_9"/>
<dbReference type="HAMAP" id="MF_01468">
    <property type="entry name" value="RNase_Mini_III"/>
    <property type="match status" value="1"/>
</dbReference>
<name>G9YJN7_9FIRM</name>
<dbReference type="Gene3D" id="1.10.1520.10">
    <property type="entry name" value="Ribonuclease III domain"/>
    <property type="match status" value="1"/>
</dbReference>
<keyword evidence="4" id="KW-0460">Magnesium</keyword>
<keyword evidence="4" id="KW-0963">Cytoplasm</keyword>
<evidence type="ECO:0000256" key="2">
    <source>
        <dbReference type="ARBA" id="ARBA00022759"/>
    </source>
</evidence>
<dbReference type="GO" id="GO:0005737">
    <property type="term" value="C:cytoplasm"/>
    <property type="evidence" value="ECO:0007669"/>
    <property type="project" value="UniProtKB-SubCell"/>
</dbReference>
<keyword evidence="3 4" id="KW-0378">Hydrolase</keyword>
<evidence type="ECO:0000313" key="7">
    <source>
        <dbReference type="Proteomes" id="UP000005481"/>
    </source>
</evidence>
<evidence type="ECO:0000256" key="3">
    <source>
        <dbReference type="ARBA" id="ARBA00022801"/>
    </source>
</evidence>
<dbReference type="EMBL" id="AGCJ01000081">
    <property type="protein sequence ID" value="EHM38436.1"/>
    <property type="molecule type" value="Genomic_DNA"/>
</dbReference>
<keyword evidence="2 4" id="KW-0255">Endonuclease</keyword>
<evidence type="ECO:0000256" key="4">
    <source>
        <dbReference type="HAMAP-Rule" id="MF_01468"/>
    </source>
</evidence>
<dbReference type="STRING" id="861450.HMPREF0080_01890"/>
<proteinExistence type="inferred from homology"/>
<evidence type="ECO:0000313" key="6">
    <source>
        <dbReference type="EMBL" id="EHM38436.1"/>
    </source>
</evidence>